<organism evidence="2">
    <name type="scientific">virus sp. ctDYl1</name>
    <dbReference type="NCBI Taxonomy" id="2826795"/>
    <lineage>
        <taxon>Viruses</taxon>
    </lineage>
</organism>
<reference evidence="2" key="1">
    <citation type="journal article" date="2021" name="Proc. Natl. Acad. Sci. U.S.A.">
        <title>A Catalog of Tens of Thousands of Viruses from Human Metagenomes Reveals Hidden Associations with Chronic Diseases.</title>
        <authorList>
            <person name="Tisza M.J."/>
            <person name="Buck C.B."/>
        </authorList>
    </citation>
    <scope>NUCLEOTIDE SEQUENCE</scope>
    <source>
        <strain evidence="2">CtDYl1</strain>
    </source>
</reference>
<protein>
    <submittedName>
        <fullName evidence="2">YopX protein</fullName>
    </submittedName>
</protein>
<proteinExistence type="predicted"/>
<dbReference type="InterPro" id="IPR023385">
    <property type="entry name" value="YopX-like_C"/>
</dbReference>
<dbReference type="NCBIfam" id="TIGR01671">
    <property type="entry name" value="phage_TIGR01671"/>
    <property type="match status" value="1"/>
</dbReference>
<name>A0A8S5R9S0_9VIRU</name>
<sequence length="160" mass="19302">MREILFKAKRIDNGEWVEGYYYKISETTYCFKEDYERKPVPEHHYILQERMTDWGLPNQMVQIEIDPKTLCQFTGLCDKNGKRIWENNVVWLVYNGEEHIYQIVWDNSELDFKATNGEENYGSNFEYLLCCDEIEVIGNIFDNPELLQENHERENNDKER</sequence>
<dbReference type="InterPro" id="IPR019096">
    <property type="entry name" value="YopX_protein"/>
</dbReference>
<dbReference type="EMBL" id="BK015846">
    <property type="protein sequence ID" value="DAE27907.1"/>
    <property type="molecule type" value="Genomic_DNA"/>
</dbReference>
<accession>A0A8S5R9S0</accession>
<evidence type="ECO:0000259" key="1">
    <source>
        <dbReference type="Pfam" id="PF09643"/>
    </source>
</evidence>
<evidence type="ECO:0000313" key="2">
    <source>
        <dbReference type="EMBL" id="DAE27907.1"/>
    </source>
</evidence>
<dbReference type="SUPFAM" id="SSF159006">
    <property type="entry name" value="YopX-like"/>
    <property type="match status" value="1"/>
</dbReference>
<dbReference type="Pfam" id="PF09643">
    <property type="entry name" value="YopX"/>
    <property type="match status" value="1"/>
</dbReference>
<feature type="domain" description="YopX protein" evidence="1">
    <location>
        <begin position="6"/>
        <end position="148"/>
    </location>
</feature>
<dbReference type="InterPro" id="IPR010024">
    <property type="entry name" value="CHP16711"/>
</dbReference>
<dbReference type="Gene3D" id="2.30.30.290">
    <property type="entry name" value="YopX-like domains"/>
    <property type="match status" value="1"/>
</dbReference>